<organism evidence="9 10">
    <name type="scientific">Buchnera aphidicola str. USDA</name>
    <name type="common">Myzus persicae</name>
    <dbReference type="NCBI Taxonomy" id="1009856"/>
    <lineage>
        <taxon>Bacteria</taxon>
        <taxon>Pseudomonadati</taxon>
        <taxon>Pseudomonadota</taxon>
        <taxon>Gammaproteobacteria</taxon>
        <taxon>Enterobacterales</taxon>
        <taxon>Erwiniaceae</taxon>
        <taxon>Buchnera</taxon>
    </lineage>
</organism>
<dbReference type="GO" id="GO:0004521">
    <property type="term" value="F:RNA endonuclease activity"/>
    <property type="evidence" value="ECO:0007669"/>
    <property type="project" value="UniProtKB-UniRule"/>
</dbReference>
<evidence type="ECO:0000256" key="6">
    <source>
        <dbReference type="ARBA" id="ARBA00022801"/>
    </source>
</evidence>
<dbReference type="NCBIfam" id="TIGR00043">
    <property type="entry name" value="rRNA maturation RNase YbeY"/>
    <property type="match status" value="1"/>
</dbReference>
<dbReference type="EC" id="3.1.-.-" evidence="8"/>
<protein>
    <recommendedName>
        <fullName evidence="8">Endoribonuclease YbeY</fullName>
        <ecNumber evidence="8">3.1.-.-</ecNumber>
    </recommendedName>
</protein>
<keyword evidence="6 8" id="KW-0378">Hydrolase</keyword>
<dbReference type="HAMAP" id="MF_00009">
    <property type="entry name" value="Endoribonucl_YbeY"/>
    <property type="match status" value="1"/>
</dbReference>
<dbReference type="PANTHER" id="PTHR46986:SF1">
    <property type="entry name" value="ENDORIBONUCLEASE YBEY, CHLOROPLASTIC"/>
    <property type="match status" value="1"/>
</dbReference>
<keyword evidence="8" id="KW-0963">Cytoplasm</keyword>
<dbReference type="Gene3D" id="3.40.390.30">
    <property type="entry name" value="Metalloproteases ('zincins'), catalytic domain"/>
    <property type="match status" value="1"/>
</dbReference>
<evidence type="ECO:0000256" key="5">
    <source>
        <dbReference type="ARBA" id="ARBA00022759"/>
    </source>
</evidence>
<keyword evidence="2 8" id="KW-0690">Ribosome biogenesis</keyword>
<comment type="function">
    <text evidence="8">Single strand-specific metallo-endoribonuclease involved in late-stage 70S ribosome quality control and in maturation of the 3' terminus of the 16S rRNA.</text>
</comment>
<dbReference type="Pfam" id="PF02130">
    <property type="entry name" value="YbeY"/>
    <property type="match status" value="1"/>
</dbReference>
<comment type="cofactor">
    <cofactor evidence="8">
        <name>Zn(2+)</name>
        <dbReference type="ChEBI" id="CHEBI:29105"/>
    </cofactor>
    <text evidence="8">Binds 1 zinc ion.</text>
</comment>
<dbReference type="GO" id="GO:0006364">
    <property type="term" value="P:rRNA processing"/>
    <property type="evidence" value="ECO:0007669"/>
    <property type="project" value="UniProtKB-UniRule"/>
</dbReference>
<keyword evidence="7 8" id="KW-0862">Zinc</keyword>
<dbReference type="PATRIC" id="fig|1009856.3.peg.432"/>
<dbReference type="HOGENOM" id="CLU_106710_0_1_6"/>
<evidence type="ECO:0000256" key="8">
    <source>
        <dbReference type="HAMAP-Rule" id="MF_00009"/>
    </source>
</evidence>
<feature type="binding site" evidence="8">
    <location>
        <position position="116"/>
    </location>
    <ligand>
        <name>Zn(2+)</name>
        <dbReference type="ChEBI" id="CHEBI:29105"/>
        <note>catalytic</note>
    </ligand>
</feature>
<dbReference type="PANTHER" id="PTHR46986">
    <property type="entry name" value="ENDORIBONUCLEASE YBEY, CHLOROPLASTIC"/>
    <property type="match status" value="1"/>
</dbReference>
<name>W0P4E3_BUCMP</name>
<feature type="binding site" evidence="8">
    <location>
        <position position="122"/>
    </location>
    <ligand>
        <name>Zn(2+)</name>
        <dbReference type="ChEBI" id="CHEBI:29105"/>
        <note>catalytic</note>
    </ligand>
</feature>
<keyword evidence="8" id="KW-0698">rRNA processing</keyword>
<sequence>MKHFIINLQYCCISNNYIPKKFLFNKWIGQILNKKKYIITIRIVDELEIKNLNFIYRGENKATNVLSFPCNEKITINYKLLGDLVLCKTIIEKEAAQYNTTLESHWAHMTIHGTLHLLGYDHKNNIEAYKMEKMENKIMLSLKYKAPYVKN</sequence>
<evidence type="ECO:0000313" key="9">
    <source>
        <dbReference type="EMBL" id="AHG59953.1"/>
    </source>
</evidence>
<dbReference type="InterPro" id="IPR002036">
    <property type="entry name" value="YbeY"/>
</dbReference>
<feature type="binding site" evidence="8">
    <location>
        <position position="112"/>
    </location>
    <ligand>
        <name>Zn(2+)</name>
        <dbReference type="ChEBI" id="CHEBI:29105"/>
        <note>catalytic</note>
    </ligand>
</feature>
<dbReference type="InterPro" id="IPR020549">
    <property type="entry name" value="YbeY_CS"/>
</dbReference>
<dbReference type="KEGG" id="bapu:BUMPUSDA_CDS00157"/>
<evidence type="ECO:0000313" key="10">
    <source>
        <dbReference type="Proteomes" id="UP000019087"/>
    </source>
</evidence>
<evidence type="ECO:0000256" key="4">
    <source>
        <dbReference type="ARBA" id="ARBA00022723"/>
    </source>
</evidence>
<comment type="subcellular location">
    <subcellularLocation>
        <location evidence="8">Cytoplasm</location>
    </subcellularLocation>
</comment>
<dbReference type="AlphaFoldDB" id="W0P4E3"/>
<evidence type="ECO:0000256" key="7">
    <source>
        <dbReference type="ARBA" id="ARBA00022833"/>
    </source>
</evidence>
<evidence type="ECO:0000256" key="1">
    <source>
        <dbReference type="ARBA" id="ARBA00010875"/>
    </source>
</evidence>
<dbReference type="Proteomes" id="UP000019087">
    <property type="component" value="Chromosome"/>
</dbReference>
<dbReference type="GO" id="GO:0004222">
    <property type="term" value="F:metalloendopeptidase activity"/>
    <property type="evidence" value="ECO:0007669"/>
    <property type="project" value="InterPro"/>
</dbReference>
<dbReference type="RefSeq" id="WP_025369069.1">
    <property type="nucleotide sequence ID" value="NZ_CP002697.1"/>
</dbReference>
<dbReference type="EMBL" id="CP002697">
    <property type="protein sequence ID" value="AHG59953.1"/>
    <property type="molecule type" value="Genomic_DNA"/>
</dbReference>
<evidence type="ECO:0000256" key="3">
    <source>
        <dbReference type="ARBA" id="ARBA00022722"/>
    </source>
</evidence>
<reference evidence="9 10" key="1">
    <citation type="journal article" date="2013" name="BMC Genomics">
        <title>Comparative analysis of genome sequences from four strains of the Buchnera aphidicola Mp endosymbion of the green peach aphid, Myzus persicae.</title>
        <authorList>
            <person name="Jiang Z."/>
            <person name="Jones D.H."/>
            <person name="Khuri S."/>
            <person name="Tsinoremas N.F."/>
            <person name="Wyss T."/>
            <person name="Jander G."/>
            <person name="Wilson A.C."/>
        </authorList>
    </citation>
    <scope>NUCLEOTIDE SEQUENCE [LARGE SCALE GENOMIC DNA]</scope>
    <source>
        <strain evidence="10">str. USDA (Myzus persicae)</strain>
    </source>
</reference>
<keyword evidence="3 8" id="KW-0540">Nuclease</keyword>
<proteinExistence type="inferred from homology"/>
<evidence type="ECO:0000256" key="2">
    <source>
        <dbReference type="ARBA" id="ARBA00022517"/>
    </source>
</evidence>
<keyword evidence="5 8" id="KW-0255">Endonuclease</keyword>
<dbReference type="SUPFAM" id="SSF55486">
    <property type="entry name" value="Metalloproteases ('zincins'), catalytic domain"/>
    <property type="match status" value="1"/>
</dbReference>
<gene>
    <name evidence="9" type="primary">ybey</name>
    <name evidence="8" type="synonym">ybeY</name>
    <name evidence="9" type="ORF">BUMPUSDA_CDS00157</name>
</gene>
<keyword evidence="4 8" id="KW-0479">Metal-binding</keyword>
<comment type="similarity">
    <text evidence="1 8">Belongs to the endoribonuclease YbeY family.</text>
</comment>
<dbReference type="InterPro" id="IPR023091">
    <property type="entry name" value="MetalPrtase_cat_dom_sf_prd"/>
</dbReference>
<dbReference type="GO" id="GO:0005737">
    <property type="term" value="C:cytoplasm"/>
    <property type="evidence" value="ECO:0007669"/>
    <property type="project" value="UniProtKB-SubCell"/>
</dbReference>
<accession>W0P4E3</accession>
<dbReference type="GO" id="GO:0008270">
    <property type="term" value="F:zinc ion binding"/>
    <property type="evidence" value="ECO:0007669"/>
    <property type="project" value="UniProtKB-UniRule"/>
</dbReference>
<dbReference type="PROSITE" id="PS01306">
    <property type="entry name" value="UPF0054"/>
    <property type="match status" value="1"/>
</dbReference>